<evidence type="ECO:0000256" key="6">
    <source>
        <dbReference type="SAM" id="SignalP"/>
    </source>
</evidence>
<reference evidence="8" key="1">
    <citation type="submission" date="2013-06" db="EMBL/GenBank/DDBJ databases">
        <title>Molecular cloning and expression analysis of T-cell surface glycoprotein CD3 epsilon gene in red snapper Lutjanus sanguineus.</title>
        <authorList>
            <person name="Huang Y."/>
            <person name="Jian J."/>
            <person name="Lu Y."/>
            <person name="Wu Z."/>
        </authorList>
    </citation>
    <scope>NUCLEOTIDE SEQUENCE</scope>
</reference>
<evidence type="ECO:0000259" key="7">
    <source>
        <dbReference type="Pfam" id="PF16680"/>
    </source>
</evidence>
<keyword evidence="3 6" id="KW-0732">Signal</keyword>
<dbReference type="GO" id="GO:0042105">
    <property type="term" value="C:alpha-beta T cell receptor complex"/>
    <property type="evidence" value="ECO:0007669"/>
    <property type="project" value="TreeGrafter"/>
</dbReference>
<dbReference type="EMBL" id="KF285571">
    <property type="protein sequence ID" value="AIC33823.1"/>
    <property type="molecule type" value="mRNA"/>
</dbReference>
<comment type="subcellular location">
    <subcellularLocation>
        <location evidence="1">Cell membrane</location>
        <topology evidence="1">Single-pass type I membrane protein</topology>
    </subcellularLocation>
</comment>
<keyword evidence="5" id="KW-1133">Transmembrane helix</keyword>
<dbReference type="PANTHER" id="PTHR10570">
    <property type="entry name" value="T-CELL SURFACE GLYCOPROTEIN CD3 GAMMA CHAIN / DELTA CHAIN"/>
    <property type="match status" value="1"/>
</dbReference>
<accession>A0A0A7CCY4</accession>
<evidence type="ECO:0000256" key="3">
    <source>
        <dbReference type="ARBA" id="ARBA00022729"/>
    </source>
</evidence>
<dbReference type="GO" id="GO:0045059">
    <property type="term" value="P:positive thymic T cell selection"/>
    <property type="evidence" value="ECO:0007669"/>
    <property type="project" value="TreeGrafter"/>
</dbReference>
<protein>
    <submittedName>
        <fullName evidence="8">T-cell surface glycoprotein CD3 epsilon</fullName>
    </submittedName>
</protein>
<feature type="transmembrane region" description="Helical" evidence="5">
    <location>
        <begin position="100"/>
        <end position="121"/>
    </location>
</feature>
<evidence type="ECO:0000256" key="1">
    <source>
        <dbReference type="ARBA" id="ARBA00004251"/>
    </source>
</evidence>
<keyword evidence="2" id="KW-1003">Cell membrane</keyword>
<dbReference type="InterPro" id="IPR015484">
    <property type="entry name" value="CD3_esu/gsu/dsu"/>
</dbReference>
<evidence type="ECO:0000256" key="4">
    <source>
        <dbReference type="SAM" id="MobiDB-lite"/>
    </source>
</evidence>
<feature type="signal peptide" evidence="6">
    <location>
        <begin position="1"/>
        <end position="22"/>
    </location>
</feature>
<dbReference type="Gene3D" id="2.60.40.10">
    <property type="entry name" value="Immunoglobulins"/>
    <property type="match status" value="1"/>
</dbReference>
<name>A0A0A7CCY4_9TELE</name>
<dbReference type="GO" id="GO:0004888">
    <property type="term" value="F:transmembrane signaling receptor activity"/>
    <property type="evidence" value="ECO:0007669"/>
    <property type="project" value="TreeGrafter"/>
</dbReference>
<dbReference type="GO" id="GO:0007166">
    <property type="term" value="P:cell surface receptor signaling pathway"/>
    <property type="evidence" value="ECO:0007669"/>
    <property type="project" value="TreeGrafter"/>
</dbReference>
<feature type="compositionally biased region" description="Polar residues" evidence="4">
    <location>
        <begin position="158"/>
        <end position="174"/>
    </location>
</feature>
<sequence length="174" mass="19202">MTSMGVQAVLAILVLFTATVKAKEGVTFWRENFTMHCPGDGTWYKDNEVVGNGTELELHYENSKKGLYHCQYSPDGTDKNIYFFYVKGKVCENCFELDGLVFLLVIIADVAVTGLLMVTIYKFTKNKSSPGPGHASKAPARSQATSPPVPSPDYEALNSRTRSQDTYSVVNRTG</sequence>
<feature type="chain" id="PRO_5002037851" evidence="6">
    <location>
        <begin position="23"/>
        <end position="174"/>
    </location>
</feature>
<dbReference type="InterPro" id="IPR013783">
    <property type="entry name" value="Ig-like_fold"/>
</dbReference>
<dbReference type="InterPro" id="IPR032052">
    <property type="entry name" value="Ig_4"/>
</dbReference>
<proteinExistence type="evidence at transcript level"/>
<evidence type="ECO:0000256" key="5">
    <source>
        <dbReference type="SAM" id="Phobius"/>
    </source>
</evidence>
<dbReference type="Pfam" id="PF16680">
    <property type="entry name" value="Ig_4"/>
    <property type="match status" value="1"/>
</dbReference>
<feature type="region of interest" description="Disordered" evidence="4">
    <location>
        <begin position="128"/>
        <end position="174"/>
    </location>
</feature>
<organism evidence="8">
    <name type="scientific">Lutjanus sanguineus</name>
    <name type="common">humphead snapper</name>
    <dbReference type="NCBI Taxonomy" id="264213"/>
    <lineage>
        <taxon>Eukaryota</taxon>
        <taxon>Metazoa</taxon>
        <taxon>Chordata</taxon>
        <taxon>Craniata</taxon>
        <taxon>Vertebrata</taxon>
        <taxon>Euteleostomi</taxon>
        <taxon>Actinopterygii</taxon>
        <taxon>Neopterygii</taxon>
        <taxon>Teleostei</taxon>
        <taxon>Neoteleostei</taxon>
        <taxon>Acanthomorphata</taxon>
        <taxon>Eupercaria</taxon>
        <taxon>Lutjaniformes</taxon>
        <taxon>Lutjanidae</taxon>
        <taxon>Lutjanus</taxon>
    </lineage>
</organism>
<evidence type="ECO:0000256" key="2">
    <source>
        <dbReference type="ARBA" id="ARBA00022475"/>
    </source>
</evidence>
<evidence type="ECO:0000313" key="8">
    <source>
        <dbReference type="EMBL" id="AIC33823.1"/>
    </source>
</evidence>
<dbReference type="PANTHER" id="PTHR10570:SF9">
    <property type="entry name" value="T-CELL SURFACE GLYCOPROTEIN CD3 EPSILON CHAIN"/>
    <property type="match status" value="1"/>
</dbReference>
<feature type="domain" description="CD3 gamma/delta subunit Ig-like" evidence="7">
    <location>
        <begin position="34"/>
        <end position="97"/>
    </location>
</feature>
<dbReference type="AlphaFoldDB" id="A0A0A7CCY4"/>
<dbReference type="GO" id="GO:0009897">
    <property type="term" value="C:external side of plasma membrane"/>
    <property type="evidence" value="ECO:0007669"/>
    <property type="project" value="TreeGrafter"/>
</dbReference>
<keyword evidence="5" id="KW-0812">Transmembrane</keyword>
<keyword evidence="5" id="KW-0472">Membrane</keyword>